<dbReference type="PANTHER" id="PTHR32071">
    <property type="entry name" value="TRANSCRIPTIONAL REGULATORY PROTEIN"/>
    <property type="match status" value="1"/>
</dbReference>
<dbReference type="Pfam" id="PF25601">
    <property type="entry name" value="AAA_lid_14"/>
    <property type="match status" value="1"/>
</dbReference>
<dbReference type="InterPro" id="IPR003593">
    <property type="entry name" value="AAA+_ATPase"/>
</dbReference>
<dbReference type="GO" id="GO:0043565">
    <property type="term" value="F:sequence-specific DNA binding"/>
    <property type="evidence" value="ECO:0007669"/>
    <property type="project" value="InterPro"/>
</dbReference>
<name>W7Y0R2_9BACT</name>
<accession>W7Y0R2</accession>
<feature type="modified residue" description="4-aspartylphosphate" evidence="5">
    <location>
        <position position="56"/>
    </location>
</feature>
<feature type="domain" description="Response regulatory" evidence="7">
    <location>
        <begin position="7"/>
        <end position="126"/>
    </location>
</feature>
<evidence type="ECO:0000256" key="1">
    <source>
        <dbReference type="ARBA" id="ARBA00022741"/>
    </source>
</evidence>
<keyword evidence="5" id="KW-0597">Phosphoprotein</keyword>
<evidence type="ECO:0000256" key="3">
    <source>
        <dbReference type="ARBA" id="ARBA00023015"/>
    </source>
</evidence>
<dbReference type="Gene3D" id="1.10.8.60">
    <property type="match status" value="1"/>
</dbReference>
<dbReference type="Gene3D" id="1.10.10.60">
    <property type="entry name" value="Homeodomain-like"/>
    <property type="match status" value="1"/>
</dbReference>
<dbReference type="EMBL" id="BAMD01000047">
    <property type="protein sequence ID" value="GAF04515.1"/>
    <property type="molecule type" value="Genomic_DNA"/>
</dbReference>
<dbReference type="SUPFAM" id="SSF52172">
    <property type="entry name" value="CheY-like"/>
    <property type="match status" value="1"/>
</dbReference>
<sequence>MQKKNGRILAVDDNEDILFALKLLLKSHVEVVKTESNPANIENILKSETFDVILLDMNFTKDAISGQEGFQYLQKILDIDPAAVVLFITAYGDVEKSVKAIKAGATDFILKPWQNEKILATISSAVKLRQSRNEVHDLKEKQHEMQSIMDQPFADFIGVSPAMQKVFNTIKKVAQTDANVLILGENGTGKELVARALHRNSVRNKEAFISVDLGALSETLFESELFGHVKGAFTDAKADRPGRFELAEQGTIFLDEIGNLSLPFQAKLLTVLERREVTRVGANKPKPIDIRLISATNMPLKDMAGQDEFRMDLLYRLNTVEIELPPLRERPEDIPVLAEHFLNIFSKKYKKTARVGKSALNKMLHYQWPGNVREFQHVLERAVILSEGPVLSEDDLQLSPPKSSSDGIELASYNLDEVERSIIEKVLRMNSGNISKAASELGLTRTSLYRRMEKYGL</sequence>
<dbReference type="OrthoDB" id="9810703at2"/>
<dbReference type="SUPFAM" id="SSF52540">
    <property type="entry name" value="P-loop containing nucleoside triphosphate hydrolases"/>
    <property type="match status" value="1"/>
</dbReference>
<dbReference type="GO" id="GO:0005524">
    <property type="term" value="F:ATP binding"/>
    <property type="evidence" value="ECO:0007669"/>
    <property type="project" value="UniProtKB-KW"/>
</dbReference>
<keyword evidence="9" id="KW-1185">Reference proteome</keyword>
<dbReference type="Pfam" id="PF00158">
    <property type="entry name" value="Sigma54_activat"/>
    <property type="match status" value="1"/>
</dbReference>
<dbReference type="PRINTS" id="PR01590">
    <property type="entry name" value="HTHFIS"/>
</dbReference>
<dbReference type="InterPro" id="IPR027417">
    <property type="entry name" value="P-loop_NTPase"/>
</dbReference>
<evidence type="ECO:0000259" key="7">
    <source>
        <dbReference type="PROSITE" id="PS50110"/>
    </source>
</evidence>
<keyword evidence="2" id="KW-0067">ATP-binding</keyword>
<organism evidence="8 9">
    <name type="scientific">Saccharicrinis fermentans DSM 9555 = JCM 21142</name>
    <dbReference type="NCBI Taxonomy" id="869213"/>
    <lineage>
        <taxon>Bacteria</taxon>
        <taxon>Pseudomonadati</taxon>
        <taxon>Bacteroidota</taxon>
        <taxon>Bacteroidia</taxon>
        <taxon>Marinilabiliales</taxon>
        <taxon>Marinilabiliaceae</taxon>
        <taxon>Saccharicrinis</taxon>
    </lineage>
</organism>
<comment type="caution">
    <text evidence="8">The sequence shown here is derived from an EMBL/GenBank/DDBJ whole genome shotgun (WGS) entry which is preliminary data.</text>
</comment>
<keyword evidence="3" id="KW-0805">Transcription regulation</keyword>
<protein>
    <submittedName>
        <fullName evidence="8">Transcriptional regulatory protein ZraR</fullName>
    </submittedName>
</protein>
<dbReference type="SUPFAM" id="SSF46689">
    <property type="entry name" value="Homeodomain-like"/>
    <property type="match status" value="1"/>
</dbReference>
<keyword evidence="1" id="KW-0547">Nucleotide-binding</keyword>
<dbReference type="PROSITE" id="PS50110">
    <property type="entry name" value="RESPONSE_REGULATORY"/>
    <property type="match status" value="1"/>
</dbReference>
<dbReference type="InterPro" id="IPR011006">
    <property type="entry name" value="CheY-like_superfamily"/>
</dbReference>
<dbReference type="Gene3D" id="3.40.50.2300">
    <property type="match status" value="1"/>
</dbReference>
<dbReference type="STRING" id="869213.GCA_000517085_04659"/>
<evidence type="ECO:0000256" key="5">
    <source>
        <dbReference type="PROSITE-ProRule" id="PRU00169"/>
    </source>
</evidence>
<dbReference type="SMART" id="SM00382">
    <property type="entry name" value="AAA"/>
    <property type="match status" value="1"/>
</dbReference>
<dbReference type="GO" id="GO:0006355">
    <property type="term" value="P:regulation of DNA-templated transcription"/>
    <property type="evidence" value="ECO:0007669"/>
    <property type="project" value="InterPro"/>
</dbReference>
<evidence type="ECO:0000313" key="8">
    <source>
        <dbReference type="EMBL" id="GAF04515.1"/>
    </source>
</evidence>
<dbReference type="RefSeq" id="WP_027473828.1">
    <property type="nucleotide sequence ID" value="NZ_BAMD01000047.1"/>
</dbReference>
<dbReference type="PANTHER" id="PTHR32071:SF113">
    <property type="entry name" value="ALGINATE BIOSYNTHESIS TRANSCRIPTIONAL REGULATORY PROTEIN ALGB"/>
    <property type="match status" value="1"/>
</dbReference>
<dbReference type="InterPro" id="IPR001789">
    <property type="entry name" value="Sig_transdc_resp-reg_receiver"/>
</dbReference>
<evidence type="ECO:0000259" key="6">
    <source>
        <dbReference type="PROSITE" id="PS50045"/>
    </source>
</evidence>
<dbReference type="InterPro" id="IPR009057">
    <property type="entry name" value="Homeodomain-like_sf"/>
</dbReference>
<keyword evidence="4" id="KW-0804">Transcription</keyword>
<proteinExistence type="predicted"/>
<dbReference type="Pfam" id="PF00072">
    <property type="entry name" value="Response_reg"/>
    <property type="match status" value="1"/>
</dbReference>
<dbReference type="Proteomes" id="UP000019402">
    <property type="component" value="Unassembled WGS sequence"/>
</dbReference>
<dbReference type="eggNOG" id="COG2204">
    <property type="taxonomic scope" value="Bacteria"/>
</dbReference>
<dbReference type="CDD" id="cd00009">
    <property type="entry name" value="AAA"/>
    <property type="match status" value="1"/>
</dbReference>
<dbReference type="AlphaFoldDB" id="W7Y0R2"/>
<dbReference type="PROSITE" id="PS50045">
    <property type="entry name" value="SIGMA54_INTERACT_4"/>
    <property type="match status" value="1"/>
</dbReference>
<dbReference type="InterPro" id="IPR058031">
    <property type="entry name" value="AAA_lid_NorR"/>
</dbReference>
<gene>
    <name evidence="8" type="ORF">JCM21142_83223</name>
</gene>
<dbReference type="InterPro" id="IPR002078">
    <property type="entry name" value="Sigma_54_int"/>
</dbReference>
<reference evidence="8 9" key="1">
    <citation type="journal article" date="2014" name="Genome Announc.">
        <title>Draft Genome Sequence of Cytophaga fermentans JCM 21142T, a Facultative Anaerobe Isolated from Marine Mud.</title>
        <authorList>
            <person name="Starns D."/>
            <person name="Oshima K."/>
            <person name="Suda W."/>
            <person name="Iino T."/>
            <person name="Yuki M."/>
            <person name="Inoue J."/>
            <person name="Kitamura K."/>
            <person name="Iida T."/>
            <person name="Darby A."/>
            <person name="Hattori M."/>
            <person name="Ohkuma M."/>
        </authorList>
    </citation>
    <scope>NUCLEOTIDE SEQUENCE [LARGE SCALE GENOMIC DNA]</scope>
    <source>
        <strain evidence="8 9">JCM 21142</strain>
    </source>
</reference>
<feature type="domain" description="Sigma-54 factor interaction" evidence="6">
    <location>
        <begin position="156"/>
        <end position="384"/>
    </location>
</feature>
<dbReference type="Pfam" id="PF02954">
    <property type="entry name" value="HTH_8"/>
    <property type="match status" value="1"/>
</dbReference>
<dbReference type="Gene3D" id="3.40.50.300">
    <property type="entry name" value="P-loop containing nucleotide triphosphate hydrolases"/>
    <property type="match status" value="1"/>
</dbReference>
<dbReference type="GO" id="GO:0000160">
    <property type="term" value="P:phosphorelay signal transduction system"/>
    <property type="evidence" value="ECO:0007669"/>
    <property type="project" value="InterPro"/>
</dbReference>
<dbReference type="InterPro" id="IPR002197">
    <property type="entry name" value="HTH_Fis"/>
</dbReference>
<evidence type="ECO:0000256" key="4">
    <source>
        <dbReference type="ARBA" id="ARBA00023163"/>
    </source>
</evidence>
<evidence type="ECO:0000256" key="2">
    <source>
        <dbReference type="ARBA" id="ARBA00022840"/>
    </source>
</evidence>
<dbReference type="SMART" id="SM00448">
    <property type="entry name" value="REC"/>
    <property type="match status" value="1"/>
</dbReference>
<evidence type="ECO:0000313" key="9">
    <source>
        <dbReference type="Proteomes" id="UP000019402"/>
    </source>
</evidence>
<dbReference type="FunFam" id="3.40.50.300:FF:000006">
    <property type="entry name" value="DNA-binding transcriptional regulator NtrC"/>
    <property type="match status" value="1"/>
</dbReference>